<accession>A0ABR1UAU9</accession>
<organism evidence="1 2">
    <name type="scientific">Apiospora rasikravindrae</name>
    <dbReference type="NCBI Taxonomy" id="990691"/>
    <lineage>
        <taxon>Eukaryota</taxon>
        <taxon>Fungi</taxon>
        <taxon>Dikarya</taxon>
        <taxon>Ascomycota</taxon>
        <taxon>Pezizomycotina</taxon>
        <taxon>Sordariomycetes</taxon>
        <taxon>Xylariomycetidae</taxon>
        <taxon>Amphisphaeriales</taxon>
        <taxon>Apiosporaceae</taxon>
        <taxon>Apiospora</taxon>
    </lineage>
</organism>
<dbReference type="Proteomes" id="UP001444661">
    <property type="component" value="Unassembled WGS sequence"/>
</dbReference>
<evidence type="ECO:0000313" key="1">
    <source>
        <dbReference type="EMBL" id="KAK8055281.1"/>
    </source>
</evidence>
<keyword evidence="2" id="KW-1185">Reference proteome</keyword>
<protein>
    <submittedName>
        <fullName evidence="1">Uncharacterized protein</fullName>
    </submittedName>
</protein>
<proteinExistence type="predicted"/>
<dbReference type="EMBL" id="JAQQWK010000001">
    <property type="protein sequence ID" value="KAK8055281.1"/>
    <property type="molecule type" value="Genomic_DNA"/>
</dbReference>
<reference evidence="1 2" key="1">
    <citation type="submission" date="2023-01" db="EMBL/GenBank/DDBJ databases">
        <title>Analysis of 21 Apiospora genomes using comparative genomics revels a genus with tremendous synthesis potential of carbohydrate active enzymes and secondary metabolites.</title>
        <authorList>
            <person name="Sorensen T."/>
        </authorList>
    </citation>
    <scope>NUCLEOTIDE SEQUENCE [LARGE SCALE GENOMIC DNA]</scope>
    <source>
        <strain evidence="1 2">CBS 33761</strain>
    </source>
</reference>
<evidence type="ECO:0000313" key="2">
    <source>
        <dbReference type="Proteomes" id="UP001444661"/>
    </source>
</evidence>
<comment type="caution">
    <text evidence="1">The sequence shown here is derived from an EMBL/GenBank/DDBJ whole genome shotgun (WGS) entry which is preliminary data.</text>
</comment>
<name>A0ABR1UAU9_9PEZI</name>
<sequence>MRDIKRETDRASSQVNEALRMSQVSRIRGLVEGSSIQRGIDELNKLLSVESVAGKNLYQLAGANLNIPNIHCSQYDGHTHGVRRARPTFVLKPTAKNAKIIQNAYGRALKYKLDLIQLYITCVGTDNAMSAPKRHKPAHEDDSLTMLPQKCQLGPFLDLTTVEGDGSARKKDDSTELVLAFLLPSGDCRYVEAISGSTREKAALGKHLVVPVSDGVIKLLYELYREMKASLGMKPTSSRSGARTSAPR</sequence>
<gene>
    <name evidence="1" type="ORF">PG993_000508</name>
</gene>